<dbReference type="EMBL" id="GBXM01097105">
    <property type="protein sequence ID" value="JAH11472.1"/>
    <property type="molecule type" value="Transcribed_RNA"/>
</dbReference>
<sequence length="51" mass="5919">MQCLLHRRQDACNLADEALRSQTNHRFIFFHLPGYASSYRSQIQAGHVKDS</sequence>
<reference evidence="1" key="1">
    <citation type="submission" date="2014-11" db="EMBL/GenBank/DDBJ databases">
        <authorList>
            <person name="Amaro Gonzalez C."/>
        </authorList>
    </citation>
    <scope>NUCLEOTIDE SEQUENCE</scope>
</reference>
<accession>A0A0E9Q4M2</accession>
<dbReference type="AlphaFoldDB" id="A0A0E9Q4M2"/>
<name>A0A0E9Q4M2_ANGAN</name>
<proteinExistence type="predicted"/>
<reference evidence="1" key="2">
    <citation type="journal article" date="2015" name="Fish Shellfish Immunol.">
        <title>Early steps in the European eel (Anguilla anguilla)-Vibrio vulnificus interaction in the gills: Role of the RtxA13 toxin.</title>
        <authorList>
            <person name="Callol A."/>
            <person name="Pajuelo D."/>
            <person name="Ebbesson L."/>
            <person name="Teles M."/>
            <person name="MacKenzie S."/>
            <person name="Amaro C."/>
        </authorList>
    </citation>
    <scope>NUCLEOTIDE SEQUENCE</scope>
</reference>
<organism evidence="1">
    <name type="scientific">Anguilla anguilla</name>
    <name type="common">European freshwater eel</name>
    <name type="synonym">Muraena anguilla</name>
    <dbReference type="NCBI Taxonomy" id="7936"/>
    <lineage>
        <taxon>Eukaryota</taxon>
        <taxon>Metazoa</taxon>
        <taxon>Chordata</taxon>
        <taxon>Craniata</taxon>
        <taxon>Vertebrata</taxon>
        <taxon>Euteleostomi</taxon>
        <taxon>Actinopterygii</taxon>
        <taxon>Neopterygii</taxon>
        <taxon>Teleostei</taxon>
        <taxon>Anguilliformes</taxon>
        <taxon>Anguillidae</taxon>
        <taxon>Anguilla</taxon>
    </lineage>
</organism>
<protein>
    <submittedName>
        <fullName evidence="1">Uncharacterized protein</fullName>
    </submittedName>
</protein>
<evidence type="ECO:0000313" key="1">
    <source>
        <dbReference type="EMBL" id="JAH11472.1"/>
    </source>
</evidence>